<organism evidence="6">
    <name type="scientific">Caulobacter sp. (strain K31)</name>
    <dbReference type="NCBI Taxonomy" id="366602"/>
    <lineage>
        <taxon>Bacteria</taxon>
        <taxon>Pseudomonadati</taxon>
        <taxon>Pseudomonadota</taxon>
        <taxon>Alphaproteobacteria</taxon>
        <taxon>Caulobacterales</taxon>
        <taxon>Caulobacteraceae</taxon>
        <taxon>Caulobacter</taxon>
    </lineage>
</organism>
<dbReference type="HOGENOM" id="CLU_039613_1_3_5"/>
<evidence type="ECO:0000256" key="4">
    <source>
        <dbReference type="ARBA" id="ARBA00023163"/>
    </source>
</evidence>
<dbReference type="PROSITE" id="PS50931">
    <property type="entry name" value="HTH_LYSR"/>
    <property type="match status" value="1"/>
</dbReference>
<dbReference type="Pfam" id="PF03466">
    <property type="entry name" value="LysR_substrate"/>
    <property type="match status" value="1"/>
</dbReference>
<dbReference type="SUPFAM" id="SSF53850">
    <property type="entry name" value="Periplasmic binding protein-like II"/>
    <property type="match status" value="1"/>
</dbReference>
<protein>
    <submittedName>
        <fullName evidence="6">Transcriptional regulator, LysR family</fullName>
    </submittedName>
</protein>
<dbReference type="InterPro" id="IPR000847">
    <property type="entry name" value="LysR_HTH_N"/>
</dbReference>
<dbReference type="InterPro" id="IPR005119">
    <property type="entry name" value="LysR_subst-bd"/>
</dbReference>
<dbReference type="PANTHER" id="PTHR30579:SF7">
    <property type="entry name" value="HTH-TYPE TRANSCRIPTIONAL REGULATOR LRHA-RELATED"/>
    <property type="match status" value="1"/>
</dbReference>
<dbReference type="GO" id="GO:0003677">
    <property type="term" value="F:DNA binding"/>
    <property type="evidence" value="ECO:0007669"/>
    <property type="project" value="UniProtKB-KW"/>
</dbReference>
<keyword evidence="3" id="KW-0238">DNA-binding</keyword>
<dbReference type="PRINTS" id="PR00039">
    <property type="entry name" value="HTHLYSR"/>
</dbReference>
<evidence type="ECO:0000256" key="2">
    <source>
        <dbReference type="ARBA" id="ARBA00023015"/>
    </source>
</evidence>
<dbReference type="InterPro" id="IPR050176">
    <property type="entry name" value="LTTR"/>
</dbReference>
<keyword evidence="4" id="KW-0804">Transcription</keyword>
<dbReference type="Pfam" id="PF00126">
    <property type="entry name" value="HTH_1"/>
    <property type="match status" value="1"/>
</dbReference>
<proteinExistence type="inferred from homology"/>
<name>B0T6P1_CAUSK</name>
<dbReference type="eggNOG" id="COG0583">
    <property type="taxonomic scope" value="Bacteria"/>
</dbReference>
<dbReference type="GO" id="GO:0003700">
    <property type="term" value="F:DNA-binding transcription factor activity"/>
    <property type="evidence" value="ECO:0007669"/>
    <property type="project" value="InterPro"/>
</dbReference>
<comment type="similarity">
    <text evidence="1">Belongs to the LysR transcriptional regulatory family.</text>
</comment>
<sequence length="280" mass="29914">MRTLQAIAEAGSFTAAARALGLQQSTVSQHIKRLEALCDRRLLDRDTHRVALTPDGEAVLEHARGILDAHDRMARFLTGAPLRGRLRFGACEDFVLSALPDVLAAFARRHPEVDLELAAGLSEDLYDRFDAGGLDVVFVKRRDGDRRGQAAWSEPIAWVGRADHRLDPDAPLPLLLYPPPSVTRAKATAALEASRRPWRIAFTSASLAGLSAAARAGIGIMPHSLRLIPPGLAPLPAEAGLPALPGIEFVVIGPGGAHRVADALITAILQWAASGRTSAR</sequence>
<dbReference type="InterPro" id="IPR036390">
    <property type="entry name" value="WH_DNA-bd_sf"/>
</dbReference>
<feature type="domain" description="HTH lysR-type" evidence="5">
    <location>
        <begin position="1"/>
        <end position="53"/>
    </location>
</feature>
<reference evidence="6" key="1">
    <citation type="submission" date="2008-01" db="EMBL/GenBank/DDBJ databases">
        <title>Complete sequence of chromosome of Caulobacter sp. K31.</title>
        <authorList>
            <consortium name="US DOE Joint Genome Institute"/>
            <person name="Copeland A."/>
            <person name="Lucas S."/>
            <person name="Lapidus A."/>
            <person name="Barry K."/>
            <person name="Glavina del Rio T."/>
            <person name="Dalin E."/>
            <person name="Tice H."/>
            <person name="Pitluck S."/>
            <person name="Bruce D."/>
            <person name="Goodwin L."/>
            <person name="Thompson L.S."/>
            <person name="Brettin T."/>
            <person name="Detter J.C."/>
            <person name="Han C."/>
            <person name="Schmutz J."/>
            <person name="Larimer F."/>
            <person name="Land M."/>
            <person name="Hauser L."/>
            <person name="Kyrpides N."/>
            <person name="Kim E."/>
            <person name="Stephens C."/>
            <person name="Richardson P."/>
        </authorList>
    </citation>
    <scope>NUCLEOTIDE SEQUENCE [LARGE SCALE GENOMIC DNA]</scope>
    <source>
        <strain evidence="6">K31</strain>
    </source>
</reference>
<dbReference type="InterPro" id="IPR036388">
    <property type="entry name" value="WH-like_DNA-bd_sf"/>
</dbReference>
<evidence type="ECO:0000256" key="3">
    <source>
        <dbReference type="ARBA" id="ARBA00023125"/>
    </source>
</evidence>
<dbReference type="SUPFAM" id="SSF46785">
    <property type="entry name" value="Winged helix' DNA-binding domain"/>
    <property type="match status" value="1"/>
</dbReference>
<dbReference type="FunFam" id="1.10.10.10:FF:000001">
    <property type="entry name" value="LysR family transcriptional regulator"/>
    <property type="match status" value="1"/>
</dbReference>
<evidence type="ECO:0000259" key="5">
    <source>
        <dbReference type="PROSITE" id="PS50931"/>
    </source>
</evidence>
<gene>
    <name evidence="6" type="ordered locus">Caul_0524</name>
</gene>
<dbReference type="KEGG" id="cak:Caul_0524"/>
<evidence type="ECO:0000313" key="6">
    <source>
        <dbReference type="EMBL" id="ABZ69658.1"/>
    </source>
</evidence>
<dbReference type="Gene3D" id="1.10.10.10">
    <property type="entry name" value="Winged helix-like DNA-binding domain superfamily/Winged helix DNA-binding domain"/>
    <property type="match status" value="1"/>
</dbReference>
<accession>B0T6P1</accession>
<dbReference type="STRING" id="366602.Caul_0524"/>
<dbReference type="Gene3D" id="3.40.190.10">
    <property type="entry name" value="Periplasmic binding protein-like II"/>
    <property type="match status" value="2"/>
</dbReference>
<dbReference type="EMBL" id="CP000927">
    <property type="protein sequence ID" value="ABZ69658.1"/>
    <property type="molecule type" value="Genomic_DNA"/>
</dbReference>
<evidence type="ECO:0000256" key="1">
    <source>
        <dbReference type="ARBA" id="ARBA00009437"/>
    </source>
</evidence>
<dbReference type="AlphaFoldDB" id="B0T6P1"/>
<dbReference type="PANTHER" id="PTHR30579">
    <property type="entry name" value="TRANSCRIPTIONAL REGULATOR"/>
    <property type="match status" value="1"/>
</dbReference>
<keyword evidence="2" id="KW-0805">Transcription regulation</keyword>